<feature type="domain" description="Mce/MlaD" evidence="2">
    <location>
        <begin position="32"/>
        <end position="105"/>
    </location>
</feature>
<organism evidence="3 4">
    <name type="scientific">Mycobacterium palustre</name>
    <dbReference type="NCBI Taxonomy" id="153971"/>
    <lineage>
        <taxon>Bacteria</taxon>
        <taxon>Bacillati</taxon>
        <taxon>Actinomycetota</taxon>
        <taxon>Actinomycetes</taxon>
        <taxon>Mycobacteriales</taxon>
        <taxon>Mycobacteriaceae</taxon>
        <taxon>Mycobacterium</taxon>
        <taxon>Mycobacterium simiae complex</taxon>
    </lineage>
</organism>
<dbReference type="RefSeq" id="WP_245849118.1">
    <property type="nucleotide sequence ID" value="NZ_JACKRZ010000258.1"/>
</dbReference>
<evidence type="ECO:0000259" key="2">
    <source>
        <dbReference type="Pfam" id="PF02470"/>
    </source>
</evidence>
<feature type="signal peptide" evidence="1">
    <location>
        <begin position="1"/>
        <end position="17"/>
    </location>
</feature>
<dbReference type="EMBL" id="LQPJ01000116">
    <property type="protein sequence ID" value="ORW21969.1"/>
    <property type="molecule type" value="Genomic_DNA"/>
</dbReference>
<dbReference type="PANTHER" id="PTHR33371">
    <property type="entry name" value="INTERMEMBRANE PHOSPHOLIPID TRANSPORT SYSTEM BINDING PROTEIN MLAD-RELATED"/>
    <property type="match status" value="1"/>
</dbReference>
<dbReference type="STRING" id="153971.AWC19_13525"/>
<dbReference type="PANTHER" id="PTHR33371:SF4">
    <property type="entry name" value="INTERMEMBRANE PHOSPHOLIPID TRANSPORT SYSTEM BINDING PROTEIN MLAD"/>
    <property type="match status" value="1"/>
</dbReference>
<dbReference type="GO" id="GO:0005576">
    <property type="term" value="C:extracellular region"/>
    <property type="evidence" value="ECO:0007669"/>
    <property type="project" value="TreeGrafter"/>
</dbReference>
<gene>
    <name evidence="3" type="ORF">AWC19_13525</name>
</gene>
<reference evidence="3 4" key="1">
    <citation type="submission" date="2016-01" db="EMBL/GenBank/DDBJ databases">
        <title>The new phylogeny of the genus Mycobacterium.</title>
        <authorList>
            <person name="Tarcisio F."/>
            <person name="Conor M."/>
            <person name="Antonella G."/>
            <person name="Elisabetta G."/>
            <person name="Giulia F.S."/>
            <person name="Sara T."/>
            <person name="Anna F."/>
            <person name="Clotilde B."/>
            <person name="Roberto B."/>
            <person name="Veronica D.S."/>
            <person name="Fabio R."/>
            <person name="Monica P."/>
            <person name="Olivier J."/>
            <person name="Enrico T."/>
            <person name="Nicola S."/>
        </authorList>
    </citation>
    <scope>NUCLEOTIDE SEQUENCE [LARGE SCALE GENOMIC DNA]</scope>
    <source>
        <strain evidence="3 4">DSM 44572</strain>
    </source>
</reference>
<comment type="caution">
    <text evidence="3">The sequence shown here is derived from an EMBL/GenBank/DDBJ whole genome shotgun (WGS) entry which is preliminary data.</text>
</comment>
<protein>
    <recommendedName>
        <fullName evidence="2">Mce/MlaD domain-containing protein</fullName>
    </recommendedName>
</protein>
<keyword evidence="1" id="KW-0732">Signal</keyword>
<evidence type="ECO:0000313" key="4">
    <source>
        <dbReference type="Proteomes" id="UP000193529"/>
    </source>
</evidence>
<evidence type="ECO:0000256" key="1">
    <source>
        <dbReference type="SAM" id="SignalP"/>
    </source>
</evidence>
<dbReference type="InterPro" id="IPR052336">
    <property type="entry name" value="MlaD_Phospholipid_Transporter"/>
</dbReference>
<accession>A0A1X1ZF47</accession>
<dbReference type="AlphaFoldDB" id="A0A1X1ZF47"/>
<keyword evidence="4" id="KW-1185">Reference proteome</keyword>
<dbReference type="Proteomes" id="UP000193529">
    <property type="component" value="Unassembled WGS sequence"/>
</dbReference>
<dbReference type="InterPro" id="IPR003399">
    <property type="entry name" value="Mce/MlaD"/>
</dbReference>
<feature type="chain" id="PRO_5012304216" description="Mce/MlaD domain-containing protein" evidence="1">
    <location>
        <begin position="18"/>
        <end position="361"/>
    </location>
</feature>
<dbReference type="Pfam" id="PF02470">
    <property type="entry name" value="MlaD"/>
    <property type="match status" value="1"/>
</dbReference>
<evidence type="ECO:0000313" key="3">
    <source>
        <dbReference type="EMBL" id="ORW21969.1"/>
    </source>
</evidence>
<proteinExistence type="predicted"/>
<sequence>MRWATAALNFVLCVAAAAVLTGAVRAPTQHRYTTYCAIMPDSVGLYVGNPVTQMGAKVGEISAITPGLKSVRVDFKVIENRPLPDQVRAVTRSASILTDRVLELVGNYKSGPRLPSKACIPLSRSSTPKSLSDIIGSATSFLNAINPDGSTNIGGVVAGIDRALGNEGLQINKLLTTSSAVLDAPDQAISDLRSIITNLAVLTSTLRDVEGPLKDALLATYQTTADVDRGLYGGYGVFNSVTELVTLVSDLEIYLGDEFQTVYNDLEYALRKFGAHSALFASLLKPFPVLINWLERHANDKNFFTIRYRPPLYRVATPVNGLVTCGAMNAASPGSCTDVAGKPYAVDVALLQYVLTQAAQR</sequence>
<name>A0A1X1ZF47_9MYCO</name>